<keyword evidence="1" id="KW-0812">Transmembrane</keyword>
<evidence type="ECO:0000313" key="2">
    <source>
        <dbReference type="EMBL" id="GMT35909.1"/>
    </source>
</evidence>
<protein>
    <submittedName>
        <fullName evidence="2">Uncharacterized protein</fullName>
    </submittedName>
</protein>
<dbReference type="AlphaFoldDB" id="A0AAV5WZ04"/>
<reference evidence="2" key="1">
    <citation type="submission" date="2023-10" db="EMBL/GenBank/DDBJ databases">
        <title>Genome assembly of Pristionchus species.</title>
        <authorList>
            <person name="Yoshida K."/>
            <person name="Sommer R.J."/>
        </authorList>
    </citation>
    <scope>NUCLEOTIDE SEQUENCE</scope>
    <source>
        <strain evidence="2">RS5133</strain>
    </source>
</reference>
<feature type="non-terminal residue" evidence="2">
    <location>
        <position position="1"/>
    </location>
</feature>
<organism evidence="2 3">
    <name type="scientific">Pristionchus fissidentatus</name>
    <dbReference type="NCBI Taxonomy" id="1538716"/>
    <lineage>
        <taxon>Eukaryota</taxon>
        <taxon>Metazoa</taxon>
        <taxon>Ecdysozoa</taxon>
        <taxon>Nematoda</taxon>
        <taxon>Chromadorea</taxon>
        <taxon>Rhabditida</taxon>
        <taxon>Rhabditina</taxon>
        <taxon>Diplogasteromorpha</taxon>
        <taxon>Diplogasteroidea</taxon>
        <taxon>Neodiplogasteridae</taxon>
        <taxon>Pristionchus</taxon>
    </lineage>
</organism>
<gene>
    <name evidence="2" type="ORF">PFISCL1PPCAC_27206</name>
</gene>
<sequence>KNTREEESHEENETSEESCIRLTVLTRTGGDLSRLITVVMLMFVEAVVLYWIVRICLSNEVDALEDENTRNHHCEDFLCKSCHIFQHPRSFKSDDDETNDEYPNSR</sequence>
<proteinExistence type="predicted"/>
<dbReference type="Proteomes" id="UP001432322">
    <property type="component" value="Unassembled WGS sequence"/>
</dbReference>
<keyword evidence="1" id="KW-1133">Transmembrane helix</keyword>
<evidence type="ECO:0000256" key="1">
    <source>
        <dbReference type="SAM" id="Phobius"/>
    </source>
</evidence>
<evidence type="ECO:0000313" key="3">
    <source>
        <dbReference type="Proteomes" id="UP001432322"/>
    </source>
</evidence>
<keyword evidence="3" id="KW-1185">Reference proteome</keyword>
<accession>A0AAV5WZ04</accession>
<dbReference type="EMBL" id="BTSY01000007">
    <property type="protein sequence ID" value="GMT35909.1"/>
    <property type="molecule type" value="Genomic_DNA"/>
</dbReference>
<keyword evidence="1" id="KW-0472">Membrane</keyword>
<comment type="caution">
    <text evidence="2">The sequence shown here is derived from an EMBL/GenBank/DDBJ whole genome shotgun (WGS) entry which is preliminary data.</text>
</comment>
<feature type="non-terminal residue" evidence="2">
    <location>
        <position position="106"/>
    </location>
</feature>
<feature type="transmembrane region" description="Helical" evidence="1">
    <location>
        <begin position="35"/>
        <end position="53"/>
    </location>
</feature>
<name>A0AAV5WZ04_9BILA</name>